<dbReference type="SUPFAM" id="SSF88659">
    <property type="entry name" value="Sigma3 and sigma4 domains of RNA polymerase sigma factors"/>
    <property type="match status" value="1"/>
</dbReference>
<dbReference type="InterPro" id="IPR007627">
    <property type="entry name" value="RNA_pol_sigma70_r2"/>
</dbReference>
<protein>
    <recommendedName>
        <fullName evidence="6">RNA polymerase sigma factor</fullName>
    </recommendedName>
</protein>
<evidence type="ECO:0000256" key="1">
    <source>
        <dbReference type="ARBA" id="ARBA00010641"/>
    </source>
</evidence>
<dbReference type="PROSITE" id="PS01063">
    <property type="entry name" value="SIGMA70_ECF"/>
    <property type="match status" value="1"/>
</dbReference>
<dbReference type="InterPro" id="IPR039425">
    <property type="entry name" value="RNA_pol_sigma-70-like"/>
</dbReference>
<evidence type="ECO:0000256" key="4">
    <source>
        <dbReference type="ARBA" id="ARBA00023125"/>
    </source>
</evidence>
<dbReference type="InterPro" id="IPR013249">
    <property type="entry name" value="RNA_pol_sigma70_r4_t2"/>
</dbReference>
<keyword evidence="4 6" id="KW-0238">DNA-binding</keyword>
<evidence type="ECO:0000256" key="6">
    <source>
        <dbReference type="RuleBase" id="RU000716"/>
    </source>
</evidence>
<dbReference type="Gene3D" id="1.10.1740.10">
    <property type="match status" value="1"/>
</dbReference>
<accession>A0A7X8SJZ4</accession>
<comment type="similarity">
    <text evidence="1 6">Belongs to the sigma-70 factor family. ECF subfamily.</text>
</comment>
<dbReference type="GO" id="GO:0003677">
    <property type="term" value="F:DNA binding"/>
    <property type="evidence" value="ECO:0007669"/>
    <property type="project" value="UniProtKB-KW"/>
</dbReference>
<dbReference type="NCBIfam" id="TIGR02959">
    <property type="entry name" value="SigZ"/>
    <property type="match status" value="1"/>
</dbReference>
<dbReference type="InterPro" id="IPR013325">
    <property type="entry name" value="RNA_pol_sigma_r2"/>
</dbReference>
<dbReference type="GO" id="GO:0006352">
    <property type="term" value="P:DNA-templated transcription initiation"/>
    <property type="evidence" value="ECO:0007669"/>
    <property type="project" value="InterPro"/>
</dbReference>
<evidence type="ECO:0000256" key="2">
    <source>
        <dbReference type="ARBA" id="ARBA00023015"/>
    </source>
</evidence>
<dbReference type="PANTHER" id="PTHR43133">
    <property type="entry name" value="RNA POLYMERASE ECF-TYPE SIGMA FACTO"/>
    <property type="match status" value="1"/>
</dbReference>
<dbReference type="RefSeq" id="WP_168882288.1">
    <property type="nucleotide sequence ID" value="NZ_JABAIL010000003.1"/>
</dbReference>
<dbReference type="Pfam" id="PF08281">
    <property type="entry name" value="Sigma70_r4_2"/>
    <property type="match status" value="1"/>
</dbReference>
<evidence type="ECO:0000259" key="8">
    <source>
        <dbReference type="Pfam" id="PF08281"/>
    </source>
</evidence>
<feature type="domain" description="RNA polymerase sigma factor 70 region 4 type 2" evidence="8">
    <location>
        <begin position="103"/>
        <end position="151"/>
    </location>
</feature>
<reference evidence="9 10" key="1">
    <citation type="submission" date="2020-04" db="EMBL/GenBank/DDBJ databases">
        <title>Flammeovirga sp. SR4, a novel species isolated from seawater.</title>
        <authorList>
            <person name="Wang X."/>
        </authorList>
    </citation>
    <scope>NUCLEOTIDE SEQUENCE [LARGE SCALE GENOMIC DNA]</scope>
    <source>
        <strain evidence="9 10">SR4</strain>
    </source>
</reference>
<dbReference type="Gene3D" id="1.10.10.10">
    <property type="entry name" value="Winged helix-like DNA-binding domain superfamily/Winged helix DNA-binding domain"/>
    <property type="match status" value="1"/>
</dbReference>
<dbReference type="NCBIfam" id="TIGR02937">
    <property type="entry name" value="sigma70-ECF"/>
    <property type="match status" value="1"/>
</dbReference>
<evidence type="ECO:0000256" key="3">
    <source>
        <dbReference type="ARBA" id="ARBA00023082"/>
    </source>
</evidence>
<dbReference type="InterPro" id="IPR014304">
    <property type="entry name" value="RNA_pol_sigma-Z"/>
</dbReference>
<proteinExistence type="inferred from homology"/>
<dbReference type="InterPro" id="IPR014284">
    <property type="entry name" value="RNA_pol_sigma-70_dom"/>
</dbReference>
<dbReference type="GO" id="GO:0016987">
    <property type="term" value="F:sigma factor activity"/>
    <property type="evidence" value="ECO:0007669"/>
    <property type="project" value="UniProtKB-KW"/>
</dbReference>
<dbReference type="InterPro" id="IPR036388">
    <property type="entry name" value="WH-like_DNA-bd_sf"/>
</dbReference>
<comment type="caution">
    <text evidence="9">The sequence shown here is derived from an EMBL/GenBank/DDBJ whole genome shotgun (WGS) entry which is preliminary data.</text>
</comment>
<dbReference type="InterPro" id="IPR013324">
    <property type="entry name" value="RNA_pol_sigma_r3/r4-like"/>
</dbReference>
<sequence length="182" mass="21342">MEKELLIVWNEMHERLLNFVNSKVHDDDLSQDIVQEVFIKVFSKIDTLKDKDKLVAWIFQITRNEIVSYFRQNKIQLPADELVEDNEVLEDEYLDEIINYVHPMINVLPQKYKEALVLSDIENISQKELAEKLQISYSGAKSRVQRGRKLLKETFDKCCDITTDVYGGVIDCKPKDPFNQCD</sequence>
<keyword evidence="3 6" id="KW-0731">Sigma factor</keyword>
<gene>
    <name evidence="9" type="primary">sigZ</name>
    <name evidence="9" type="ORF">HGP29_10155</name>
</gene>
<dbReference type="AlphaFoldDB" id="A0A7X8SJZ4"/>
<feature type="domain" description="RNA polymerase sigma-70 region 2" evidence="7">
    <location>
        <begin position="12"/>
        <end position="74"/>
    </location>
</feature>
<keyword evidence="10" id="KW-1185">Reference proteome</keyword>
<dbReference type="Pfam" id="PF04542">
    <property type="entry name" value="Sigma70_r2"/>
    <property type="match status" value="1"/>
</dbReference>
<name>A0A7X8SJZ4_9BACT</name>
<dbReference type="PANTHER" id="PTHR43133:SF62">
    <property type="entry name" value="RNA POLYMERASE SIGMA FACTOR SIGZ"/>
    <property type="match status" value="1"/>
</dbReference>
<keyword evidence="2 6" id="KW-0805">Transcription regulation</keyword>
<organism evidence="9 10">
    <name type="scientific">Flammeovirga agarivorans</name>
    <dbReference type="NCBI Taxonomy" id="2726742"/>
    <lineage>
        <taxon>Bacteria</taxon>
        <taxon>Pseudomonadati</taxon>
        <taxon>Bacteroidota</taxon>
        <taxon>Cytophagia</taxon>
        <taxon>Cytophagales</taxon>
        <taxon>Flammeovirgaceae</taxon>
        <taxon>Flammeovirga</taxon>
    </lineage>
</organism>
<evidence type="ECO:0000259" key="7">
    <source>
        <dbReference type="Pfam" id="PF04542"/>
    </source>
</evidence>
<dbReference type="CDD" id="cd06171">
    <property type="entry name" value="Sigma70_r4"/>
    <property type="match status" value="1"/>
</dbReference>
<evidence type="ECO:0000313" key="10">
    <source>
        <dbReference type="Proteomes" id="UP000585050"/>
    </source>
</evidence>
<dbReference type="SUPFAM" id="SSF88946">
    <property type="entry name" value="Sigma2 domain of RNA polymerase sigma factors"/>
    <property type="match status" value="1"/>
</dbReference>
<dbReference type="Proteomes" id="UP000585050">
    <property type="component" value="Unassembled WGS sequence"/>
</dbReference>
<dbReference type="EMBL" id="JABAIL010000003">
    <property type="protein sequence ID" value="NLR91570.1"/>
    <property type="molecule type" value="Genomic_DNA"/>
</dbReference>
<evidence type="ECO:0000256" key="5">
    <source>
        <dbReference type="ARBA" id="ARBA00023163"/>
    </source>
</evidence>
<dbReference type="InterPro" id="IPR000838">
    <property type="entry name" value="RNA_pol_sigma70_ECF_CS"/>
</dbReference>
<keyword evidence="5 6" id="KW-0804">Transcription</keyword>
<evidence type="ECO:0000313" key="9">
    <source>
        <dbReference type="EMBL" id="NLR91570.1"/>
    </source>
</evidence>